<keyword evidence="1" id="KW-0963">Cytoplasm</keyword>
<feature type="domain" description="Ribosomal RNA adenine methylase transferase N-terminal" evidence="7">
    <location>
        <begin position="19"/>
        <end position="189"/>
    </location>
</feature>
<dbReference type="Gene3D" id="1.10.8.100">
    <property type="entry name" value="Ribosomal RNA adenine dimethylase-like, domain 2"/>
    <property type="match status" value="1"/>
</dbReference>
<evidence type="ECO:0000256" key="6">
    <source>
        <dbReference type="ARBA" id="ARBA00022884"/>
    </source>
</evidence>
<keyword evidence="4" id="KW-0808">Transferase</keyword>
<name>A0A381P8Y8_9ZZZZ</name>
<keyword evidence="3" id="KW-0489">Methyltransferase</keyword>
<dbReference type="InterPro" id="IPR029063">
    <property type="entry name" value="SAM-dependent_MTases_sf"/>
</dbReference>
<protein>
    <recommendedName>
        <fullName evidence="7">Ribosomal RNA adenine methylase transferase N-terminal domain-containing protein</fullName>
    </recommendedName>
</protein>
<evidence type="ECO:0000313" key="8">
    <source>
        <dbReference type="EMBL" id="SUZ62688.1"/>
    </source>
</evidence>
<dbReference type="InterPro" id="IPR001737">
    <property type="entry name" value="KsgA/Erm"/>
</dbReference>
<sequence>MVRYAKKKWGQNFLVDKNLLGKIVITLNLKSEDRILEIGPGEGALTELMLPAVGQMAAVEIDPDLVAHLRSLRHLQSCHFLHKDILLLDLDSLPLALPVRIIGNIPYNITSPILFWLIKQRNHWSDAYLMVQKEMAERLTGKVGTKAYSRLTVMIGAFMDVKICFNISPNVFIPIPKVESSIIRLVKKPKPLIRDNQFKQFEKIVRSAFSQRRKMLRNSLKEFNFHLKIQEEIDFRRRPETLLIQEFVKLLQNR</sequence>
<dbReference type="InterPro" id="IPR020598">
    <property type="entry name" value="rRNA_Ade_methylase_Trfase_N"/>
</dbReference>
<dbReference type="EMBL" id="UINC01000887">
    <property type="protein sequence ID" value="SUZ62688.1"/>
    <property type="molecule type" value="Genomic_DNA"/>
</dbReference>
<dbReference type="InterPro" id="IPR023165">
    <property type="entry name" value="rRNA_Ade_diMease-like_C"/>
</dbReference>
<dbReference type="GO" id="GO:0003723">
    <property type="term" value="F:RNA binding"/>
    <property type="evidence" value="ECO:0007669"/>
    <property type="project" value="UniProtKB-KW"/>
</dbReference>
<dbReference type="Pfam" id="PF00398">
    <property type="entry name" value="RrnaAD"/>
    <property type="match status" value="1"/>
</dbReference>
<evidence type="ECO:0000256" key="1">
    <source>
        <dbReference type="ARBA" id="ARBA00022490"/>
    </source>
</evidence>
<dbReference type="CDD" id="cd02440">
    <property type="entry name" value="AdoMet_MTases"/>
    <property type="match status" value="1"/>
</dbReference>
<evidence type="ECO:0000256" key="5">
    <source>
        <dbReference type="ARBA" id="ARBA00022691"/>
    </source>
</evidence>
<evidence type="ECO:0000256" key="3">
    <source>
        <dbReference type="ARBA" id="ARBA00022603"/>
    </source>
</evidence>
<dbReference type="PANTHER" id="PTHR11727:SF7">
    <property type="entry name" value="DIMETHYLADENOSINE TRANSFERASE-RELATED"/>
    <property type="match status" value="1"/>
</dbReference>
<evidence type="ECO:0000259" key="7">
    <source>
        <dbReference type="SMART" id="SM00650"/>
    </source>
</evidence>
<dbReference type="PROSITE" id="PS51689">
    <property type="entry name" value="SAM_RNA_A_N6_MT"/>
    <property type="match status" value="1"/>
</dbReference>
<dbReference type="NCBIfam" id="TIGR00755">
    <property type="entry name" value="ksgA"/>
    <property type="match status" value="1"/>
</dbReference>
<dbReference type="SUPFAM" id="SSF53335">
    <property type="entry name" value="S-adenosyl-L-methionine-dependent methyltransferases"/>
    <property type="match status" value="1"/>
</dbReference>
<evidence type="ECO:0000256" key="4">
    <source>
        <dbReference type="ARBA" id="ARBA00022679"/>
    </source>
</evidence>
<dbReference type="GO" id="GO:0005829">
    <property type="term" value="C:cytosol"/>
    <property type="evidence" value="ECO:0007669"/>
    <property type="project" value="TreeGrafter"/>
</dbReference>
<dbReference type="GO" id="GO:0000179">
    <property type="term" value="F:rRNA (adenine-N6,N6-)-dimethyltransferase activity"/>
    <property type="evidence" value="ECO:0007669"/>
    <property type="project" value="InterPro"/>
</dbReference>
<evidence type="ECO:0000256" key="2">
    <source>
        <dbReference type="ARBA" id="ARBA00022552"/>
    </source>
</evidence>
<dbReference type="Gene3D" id="3.40.50.150">
    <property type="entry name" value="Vaccinia Virus protein VP39"/>
    <property type="match status" value="1"/>
</dbReference>
<keyword evidence="5" id="KW-0949">S-adenosyl-L-methionine</keyword>
<dbReference type="SMART" id="SM00650">
    <property type="entry name" value="rADc"/>
    <property type="match status" value="1"/>
</dbReference>
<dbReference type="HAMAP" id="MF_00607">
    <property type="entry name" value="16SrRNA_methyltr_A"/>
    <property type="match status" value="1"/>
</dbReference>
<dbReference type="AlphaFoldDB" id="A0A381P8Y8"/>
<accession>A0A381P8Y8</accession>
<organism evidence="8">
    <name type="scientific">marine metagenome</name>
    <dbReference type="NCBI Taxonomy" id="408172"/>
    <lineage>
        <taxon>unclassified sequences</taxon>
        <taxon>metagenomes</taxon>
        <taxon>ecological metagenomes</taxon>
    </lineage>
</organism>
<keyword evidence="2" id="KW-0698">rRNA processing</keyword>
<reference evidence="8" key="1">
    <citation type="submission" date="2018-05" db="EMBL/GenBank/DDBJ databases">
        <authorList>
            <person name="Lanie J.A."/>
            <person name="Ng W.-L."/>
            <person name="Kazmierczak K.M."/>
            <person name="Andrzejewski T.M."/>
            <person name="Davidsen T.M."/>
            <person name="Wayne K.J."/>
            <person name="Tettelin H."/>
            <person name="Glass J.I."/>
            <person name="Rusch D."/>
            <person name="Podicherti R."/>
            <person name="Tsui H.-C.T."/>
            <person name="Winkler M.E."/>
        </authorList>
    </citation>
    <scope>NUCLEOTIDE SEQUENCE</scope>
</reference>
<dbReference type="InterPro" id="IPR011530">
    <property type="entry name" value="rRNA_adenine_dimethylase"/>
</dbReference>
<dbReference type="PANTHER" id="PTHR11727">
    <property type="entry name" value="DIMETHYLADENOSINE TRANSFERASE"/>
    <property type="match status" value="1"/>
</dbReference>
<gene>
    <name evidence="8" type="ORF">METZ01_LOCUS15542</name>
</gene>
<dbReference type="InterPro" id="IPR020596">
    <property type="entry name" value="rRNA_Ade_Mease_Trfase_CS"/>
</dbReference>
<dbReference type="PROSITE" id="PS01131">
    <property type="entry name" value="RRNA_A_DIMETH"/>
    <property type="match status" value="1"/>
</dbReference>
<proteinExistence type="inferred from homology"/>
<keyword evidence="6" id="KW-0694">RNA-binding</keyword>